<organism evidence="3">
    <name type="scientific">marine metagenome</name>
    <dbReference type="NCBI Taxonomy" id="408172"/>
    <lineage>
        <taxon>unclassified sequences</taxon>
        <taxon>metagenomes</taxon>
        <taxon>ecological metagenomes</taxon>
    </lineage>
</organism>
<dbReference type="AlphaFoldDB" id="A0A382IFZ2"/>
<keyword evidence="1" id="KW-0560">Oxidoreductase</keyword>
<feature type="domain" description="FAD dependent oxidoreductase" evidence="2">
    <location>
        <begin position="8"/>
        <end position="168"/>
    </location>
</feature>
<dbReference type="Gene3D" id="3.30.9.10">
    <property type="entry name" value="D-Amino Acid Oxidase, subunit A, domain 2"/>
    <property type="match status" value="1"/>
</dbReference>
<gene>
    <name evidence="3" type="ORF">METZ01_LOCUS251380</name>
</gene>
<dbReference type="GO" id="GO:0005737">
    <property type="term" value="C:cytoplasm"/>
    <property type="evidence" value="ECO:0007669"/>
    <property type="project" value="TreeGrafter"/>
</dbReference>
<dbReference type="EMBL" id="UINC01067140">
    <property type="protein sequence ID" value="SVB98526.1"/>
    <property type="molecule type" value="Genomic_DNA"/>
</dbReference>
<feature type="non-terminal residue" evidence="3">
    <location>
        <position position="169"/>
    </location>
</feature>
<dbReference type="PANTHER" id="PTHR13847:SF287">
    <property type="entry name" value="FAD-DEPENDENT OXIDOREDUCTASE DOMAIN-CONTAINING PROTEIN 1"/>
    <property type="match status" value="1"/>
</dbReference>
<protein>
    <recommendedName>
        <fullName evidence="2">FAD dependent oxidoreductase domain-containing protein</fullName>
    </recommendedName>
</protein>
<dbReference type="SUPFAM" id="SSF51905">
    <property type="entry name" value="FAD/NAD(P)-binding domain"/>
    <property type="match status" value="1"/>
</dbReference>
<evidence type="ECO:0000313" key="3">
    <source>
        <dbReference type="EMBL" id="SVB98526.1"/>
    </source>
</evidence>
<dbReference type="Pfam" id="PF01266">
    <property type="entry name" value="DAO"/>
    <property type="match status" value="1"/>
</dbReference>
<dbReference type="GO" id="GO:0016491">
    <property type="term" value="F:oxidoreductase activity"/>
    <property type="evidence" value="ECO:0007669"/>
    <property type="project" value="UniProtKB-KW"/>
</dbReference>
<evidence type="ECO:0000256" key="1">
    <source>
        <dbReference type="ARBA" id="ARBA00023002"/>
    </source>
</evidence>
<sequence length="169" mass="18215">MSGMTDADFIVIGGGIAGLSAAAELALDARVILLEMEAVPGYHSTGRSAAYFAPGYGNAVVRAITTASESFFHNPPKGFTDVPLIKPRGRLYVGRSEQQHAVEAMRLEFDDLTLLGETELTHRVDILEGLTSGLFSESGGDIDVDALLQGYIRRFTERGGRLEVKTRVL</sequence>
<dbReference type="InterPro" id="IPR036188">
    <property type="entry name" value="FAD/NAD-bd_sf"/>
</dbReference>
<name>A0A382IFZ2_9ZZZZ</name>
<dbReference type="PANTHER" id="PTHR13847">
    <property type="entry name" value="SARCOSINE DEHYDROGENASE-RELATED"/>
    <property type="match status" value="1"/>
</dbReference>
<reference evidence="3" key="1">
    <citation type="submission" date="2018-05" db="EMBL/GenBank/DDBJ databases">
        <authorList>
            <person name="Lanie J.A."/>
            <person name="Ng W.-L."/>
            <person name="Kazmierczak K.M."/>
            <person name="Andrzejewski T.M."/>
            <person name="Davidsen T.M."/>
            <person name="Wayne K.J."/>
            <person name="Tettelin H."/>
            <person name="Glass J.I."/>
            <person name="Rusch D."/>
            <person name="Podicherti R."/>
            <person name="Tsui H.-C.T."/>
            <person name="Winkler M.E."/>
        </authorList>
    </citation>
    <scope>NUCLEOTIDE SEQUENCE</scope>
</reference>
<dbReference type="Gene3D" id="3.50.50.60">
    <property type="entry name" value="FAD/NAD(P)-binding domain"/>
    <property type="match status" value="1"/>
</dbReference>
<proteinExistence type="predicted"/>
<accession>A0A382IFZ2</accession>
<dbReference type="InterPro" id="IPR006076">
    <property type="entry name" value="FAD-dep_OxRdtase"/>
</dbReference>
<evidence type="ECO:0000259" key="2">
    <source>
        <dbReference type="Pfam" id="PF01266"/>
    </source>
</evidence>